<evidence type="ECO:0000313" key="2">
    <source>
        <dbReference type="Proteomes" id="UP000574276"/>
    </source>
</evidence>
<evidence type="ECO:0000313" key="1">
    <source>
        <dbReference type="EMBL" id="MBB2181838.1"/>
    </source>
</evidence>
<dbReference type="EMBL" id="JACEGA010000001">
    <property type="protein sequence ID" value="MBB2181838.1"/>
    <property type="molecule type" value="Genomic_DNA"/>
</dbReference>
<organism evidence="1 2">
    <name type="scientific">Variimorphobacter saccharofermentans</name>
    <dbReference type="NCBI Taxonomy" id="2755051"/>
    <lineage>
        <taxon>Bacteria</taxon>
        <taxon>Bacillati</taxon>
        <taxon>Bacillota</taxon>
        <taxon>Clostridia</taxon>
        <taxon>Lachnospirales</taxon>
        <taxon>Lachnospiraceae</taxon>
        <taxon>Variimorphobacter</taxon>
    </lineage>
</organism>
<gene>
    <name evidence="1" type="ORF">H0486_02970</name>
</gene>
<dbReference type="AlphaFoldDB" id="A0A839JX77"/>
<dbReference type="Proteomes" id="UP000574276">
    <property type="component" value="Unassembled WGS sequence"/>
</dbReference>
<dbReference type="RefSeq" id="WP_228351587.1">
    <property type="nucleotide sequence ID" value="NZ_JACEGA010000001.1"/>
</dbReference>
<comment type="caution">
    <text evidence="1">The sequence shown here is derived from an EMBL/GenBank/DDBJ whole genome shotgun (WGS) entry which is preliminary data.</text>
</comment>
<name>A0A839JX77_9FIRM</name>
<reference evidence="1 2" key="1">
    <citation type="submission" date="2020-07" db="EMBL/GenBank/DDBJ databases">
        <title>Characterization and genome sequencing of isolate MD1, a novel member within the family Lachnospiraceae.</title>
        <authorList>
            <person name="Rettenmaier R."/>
            <person name="Di Bello L."/>
            <person name="Zinser C."/>
            <person name="Scheitz K."/>
            <person name="Liebl W."/>
            <person name="Zverlov V."/>
        </authorList>
    </citation>
    <scope>NUCLEOTIDE SEQUENCE [LARGE SCALE GENOMIC DNA]</scope>
    <source>
        <strain evidence="1 2">MD1</strain>
    </source>
</reference>
<proteinExistence type="predicted"/>
<protein>
    <submittedName>
        <fullName evidence="1">Uncharacterized protein</fullName>
    </submittedName>
</protein>
<accession>A0A839JX77</accession>
<sequence length="177" mass="21216">MNSYYDITNPDISFDWLHEVLHMKQGGLIDEYCLECHNDFDRFYEKFLPEINEIDIESLEIVAFQVTSNDNGCADIKKHGLRNLQWVLSNETSLSRFLKQRGISFDIEKKLMHILGKEYDVDYEKYKDLDCITRRNGCLHKIGHKLFYDFQINAFLFCKDIYVVLEYKWYKLDMEIP</sequence>
<keyword evidence="2" id="KW-1185">Reference proteome</keyword>